<dbReference type="AlphaFoldDB" id="A0A9D9IU76"/>
<evidence type="ECO:0000313" key="3">
    <source>
        <dbReference type="EMBL" id="MBO8478106.1"/>
    </source>
</evidence>
<reference evidence="3" key="2">
    <citation type="journal article" date="2021" name="PeerJ">
        <title>Extensive microbial diversity within the chicken gut microbiome revealed by metagenomics and culture.</title>
        <authorList>
            <person name="Gilroy R."/>
            <person name="Ravi A."/>
            <person name="Getino M."/>
            <person name="Pursley I."/>
            <person name="Horton D.L."/>
            <person name="Alikhan N.F."/>
            <person name="Baker D."/>
            <person name="Gharbi K."/>
            <person name="Hall N."/>
            <person name="Watson M."/>
            <person name="Adriaenssens E.M."/>
            <person name="Foster-Nyarko E."/>
            <person name="Jarju S."/>
            <person name="Secka A."/>
            <person name="Antonio M."/>
            <person name="Oren A."/>
            <person name="Chaudhuri R.R."/>
            <person name="La Ragione R."/>
            <person name="Hildebrand F."/>
            <person name="Pallen M.J."/>
        </authorList>
    </citation>
    <scope>NUCLEOTIDE SEQUENCE</scope>
    <source>
        <strain evidence="3">2478</strain>
    </source>
</reference>
<name>A0A9D9IU76_9BACT</name>
<feature type="chain" id="PRO_5038365861" evidence="2">
    <location>
        <begin position="26"/>
        <end position="215"/>
    </location>
</feature>
<evidence type="ECO:0000256" key="2">
    <source>
        <dbReference type="SAM" id="SignalP"/>
    </source>
</evidence>
<dbReference type="InterPro" id="IPR029046">
    <property type="entry name" value="LolA/LolB/LppX"/>
</dbReference>
<reference evidence="3" key="1">
    <citation type="submission" date="2020-10" db="EMBL/GenBank/DDBJ databases">
        <authorList>
            <person name="Gilroy R."/>
        </authorList>
    </citation>
    <scope>NUCLEOTIDE SEQUENCE</scope>
    <source>
        <strain evidence="3">2478</strain>
    </source>
</reference>
<dbReference type="Proteomes" id="UP000823771">
    <property type="component" value="Unassembled WGS sequence"/>
</dbReference>
<feature type="signal peptide" evidence="2">
    <location>
        <begin position="1"/>
        <end position="25"/>
    </location>
</feature>
<evidence type="ECO:0000256" key="1">
    <source>
        <dbReference type="ARBA" id="ARBA00022729"/>
    </source>
</evidence>
<dbReference type="EMBL" id="JADILZ010000040">
    <property type="protein sequence ID" value="MBO8478106.1"/>
    <property type="molecule type" value="Genomic_DNA"/>
</dbReference>
<sequence>MNGKKIISLLAAVFLPAMLAPCAFSQELVELDDVRGFEKRLEETAASIRTIDSRFMQRKYMDVLQKDMVSEGTFRYMAPDKVRMEYETPVQYVMVMNGDSMKTVSGGKENVMRDTGSPMFSQLRSLMTACMTGALGALNDNFKVRFFSGDGEYVLRLEPLDEFMKDYISMIEMHIDMKEMKLVRLRMNEGGTDYTEYLFSDIKYNTLEDEGIFEI</sequence>
<keyword evidence="1 2" id="KW-0732">Signal</keyword>
<keyword evidence="3" id="KW-0449">Lipoprotein</keyword>
<dbReference type="SUPFAM" id="SSF89392">
    <property type="entry name" value="Prokaryotic lipoproteins and lipoprotein localization factors"/>
    <property type="match status" value="1"/>
</dbReference>
<accession>A0A9D9IU76</accession>
<dbReference type="Gene3D" id="2.50.20.10">
    <property type="entry name" value="Lipoprotein localisation LolA/LolB/LppX"/>
    <property type="match status" value="1"/>
</dbReference>
<protein>
    <submittedName>
        <fullName evidence="3">Outer membrane lipoprotein carrier protein LolA</fullName>
    </submittedName>
</protein>
<organism evidence="3 4">
    <name type="scientific">Candidatus Cryptobacteroides excrementipullorum</name>
    <dbReference type="NCBI Taxonomy" id="2840761"/>
    <lineage>
        <taxon>Bacteria</taxon>
        <taxon>Pseudomonadati</taxon>
        <taxon>Bacteroidota</taxon>
        <taxon>Bacteroidia</taxon>
        <taxon>Bacteroidales</taxon>
        <taxon>Candidatus Cryptobacteroides</taxon>
    </lineage>
</organism>
<proteinExistence type="predicted"/>
<dbReference type="PANTHER" id="PTHR35869">
    <property type="entry name" value="OUTER-MEMBRANE LIPOPROTEIN CARRIER PROTEIN"/>
    <property type="match status" value="1"/>
</dbReference>
<evidence type="ECO:0000313" key="4">
    <source>
        <dbReference type="Proteomes" id="UP000823771"/>
    </source>
</evidence>
<dbReference type="InterPro" id="IPR004564">
    <property type="entry name" value="OM_lipoprot_carrier_LolA-like"/>
</dbReference>
<comment type="caution">
    <text evidence="3">The sequence shown here is derived from an EMBL/GenBank/DDBJ whole genome shotgun (WGS) entry which is preliminary data.</text>
</comment>
<dbReference type="CDD" id="cd16325">
    <property type="entry name" value="LolA"/>
    <property type="match status" value="1"/>
</dbReference>
<dbReference type="Pfam" id="PF03548">
    <property type="entry name" value="LolA"/>
    <property type="match status" value="1"/>
</dbReference>
<dbReference type="PANTHER" id="PTHR35869:SF1">
    <property type="entry name" value="OUTER-MEMBRANE LIPOPROTEIN CARRIER PROTEIN"/>
    <property type="match status" value="1"/>
</dbReference>
<gene>
    <name evidence="3" type="ORF">IAB80_04395</name>
</gene>